<keyword evidence="2" id="KW-0012">Acyltransferase</keyword>
<evidence type="ECO:0000259" key="3">
    <source>
        <dbReference type="PROSITE" id="PS51186"/>
    </source>
</evidence>
<dbReference type="Pfam" id="PF00583">
    <property type="entry name" value="Acetyltransf_1"/>
    <property type="match status" value="1"/>
</dbReference>
<dbReference type="KEGG" id="lsw:GTO87_08840"/>
<dbReference type="CDD" id="cd04301">
    <property type="entry name" value="NAT_SF"/>
    <property type="match status" value="1"/>
</dbReference>
<dbReference type="GO" id="GO:0016747">
    <property type="term" value="F:acyltransferase activity, transferring groups other than amino-acyl groups"/>
    <property type="evidence" value="ECO:0007669"/>
    <property type="project" value="InterPro"/>
</dbReference>
<protein>
    <submittedName>
        <fullName evidence="4">GNAT family N-acetyltransferase</fullName>
    </submittedName>
</protein>
<name>A0A7H9ELU0_9LACO</name>
<dbReference type="InterPro" id="IPR000182">
    <property type="entry name" value="GNAT_dom"/>
</dbReference>
<evidence type="ECO:0000256" key="2">
    <source>
        <dbReference type="ARBA" id="ARBA00023315"/>
    </source>
</evidence>
<dbReference type="InterPro" id="IPR050832">
    <property type="entry name" value="Bact_Acetyltransf"/>
</dbReference>
<dbReference type="InterPro" id="IPR016181">
    <property type="entry name" value="Acyl_CoA_acyltransferase"/>
</dbReference>
<evidence type="ECO:0000256" key="1">
    <source>
        <dbReference type="ARBA" id="ARBA00022679"/>
    </source>
</evidence>
<dbReference type="PROSITE" id="PS51186">
    <property type="entry name" value="GNAT"/>
    <property type="match status" value="1"/>
</dbReference>
<reference evidence="4 5" key="1">
    <citation type="submission" date="2020-01" db="EMBL/GenBank/DDBJ databases">
        <title>Complete and circular genome sequences of six lactobacillus isolates from horses.</title>
        <authorList>
            <person name="Hassan H.M."/>
        </authorList>
    </citation>
    <scope>NUCLEOTIDE SEQUENCE [LARGE SCALE GENOMIC DNA]</scope>
    <source>
        <strain evidence="4 5">1A</strain>
    </source>
</reference>
<dbReference type="EMBL" id="CP047418">
    <property type="protein sequence ID" value="QLL78680.1"/>
    <property type="molecule type" value="Genomic_DNA"/>
</dbReference>
<dbReference type="Proteomes" id="UP000510886">
    <property type="component" value="Chromosome"/>
</dbReference>
<organism evidence="4 5">
    <name type="scientific">Ligilactobacillus saerimneri</name>
    <dbReference type="NCBI Taxonomy" id="228229"/>
    <lineage>
        <taxon>Bacteria</taxon>
        <taxon>Bacillati</taxon>
        <taxon>Bacillota</taxon>
        <taxon>Bacilli</taxon>
        <taxon>Lactobacillales</taxon>
        <taxon>Lactobacillaceae</taxon>
        <taxon>Ligilactobacillus</taxon>
    </lineage>
</organism>
<dbReference type="RefSeq" id="WP_180848849.1">
    <property type="nucleotide sequence ID" value="NZ_CP047418.1"/>
</dbReference>
<evidence type="ECO:0000313" key="4">
    <source>
        <dbReference type="EMBL" id="QLL78680.1"/>
    </source>
</evidence>
<dbReference type="PANTHER" id="PTHR43877">
    <property type="entry name" value="AMINOALKYLPHOSPHONATE N-ACETYLTRANSFERASE-RELATED-RELATED"/>
    <property type="match status" value="1"/>
</dbReference>
<evidence type="ECO:0000313" key="5">
    <source>
        <dbReference type="Proteomes" id="UP000510886"/>
    </source>
</evidence>
<gene>
    <name evidence="4" type="ORF">GTO87_08840</name>
</gene>
<accession>A0A7H9ELU0</accession>
<keyword evidence="1 4" id="KW-0808">Transferase</keyword>
<dbReference type="SUPFAM" id="SSF55729">
    <property type="entry name" value="Acyl-CoA N-acyltransferases (Nat)"/>
    <property type="match status" value="1"/>
</dbReference>
<dbReference type="AlphaFoldDB" id="A0A7H9ELU0"/>
<feature type="domain" description="N-acetyltransferase" evidence="3">
    <location>
        <begin position="4"/>
        <end position="173"/>
    </location>
</feature>
<sequence length="173" mass="19952">MTKITIRRVDQTDLKTLQALSRRTFVETFGSVNTSQDMATYLQRAFAQEQLLQELLTPGSEFYFALIEDEIVGYLKLNQAGAQTEDVAPNALEIQRLYVCQKAQHMGVGRTLMDFALQRAQQCQRKVVWLGVWNQNRKAQAFYQQYGFVQVGQHEFILGTDHQIDNIVLKELF</sequence>
<dbReference type="Gene3D" id="3.40.630.30">
    <property type="match status" value="1"/>
</dbReference>
<proteinExistence type="predicted"/>